<accession>A0ABQ8IP21</accession>
<name>A0ABQ8IP21_9ROSI</name>
<protein>
    <recommendedName>
        <fullName evidence="1">VQ domain-containing protein</fullName>
    </recommendedName>
</protein>
<evidence type="ECO:0000313" key="3">
    <source>
        <dbReference type="Proteomes" id="UP000827721"/>
    </source>
</evidence>
<proteinExistence type="predicted"/>
<dbReference type="Pfam" id="PF05678">
    <property type="entry name" value="VQ"/>
    <property type="match status" value="1"/>
</dbReference>
<dbReference type="EMBL" id="JAFEMO010000001">
    <property type="protein sequence ID" value="KAH7578432.1"/>
    <property type="molecule type" value="Genomic_DNA"/>
</dbReference>
<dbReference type="Proteomes" id="UP000827721">
    <property type="component" value="Unassembled WGS sequence"/>
</dbReference>
<sequence length="189" mass="21841">MGIRKVSRQNSLKEVAKNEKKQLNHLIKVLRPKVYITDSSNFKRLVQQLTGNNGSSSSLPLPLPSQSPYHQRRPEVVVHIEDIVEPQRQSNCSSEEATSVDSFDQLYNNVNTLEGLLEAELNETRTFDASSMNQHWDWDCLAFQEIESWLLDADHQAFPNLNGFVQNHHDQEVSVYDYDELSWPWAKMN</sequence>
<reference evidence="2 3" key="1">
    <citation type="submission" date="2021-02" db="EMBL/GenBank/DDBJ databases">
        <title>Plant Genome Project.</title>
        <authorList>
            <person name="Zhang R.-G."/>
        </authorList>
    </citation>
    <scope>NUCLEOTIDE SEQUENCE [LARGE SCALE GENOMIC DNA]</scope>
    <source>
        <tissue evidence="2">Leaves</tissue>
    </source>
</reference>
<evidence type="ECO:0000313" key="2">
    <source>
        <dbReference type="EMBL" id="KAH7578432.1"/>
    </source>
</evidence>
<keyword evidence="3" id="KW-1185">Reference proteome</keyword>
<feature type="domain" description="VQ" evidence="1">
    <location>
        <begin position="32"/>
        <end position="53"/>
    </location>
</feature>
<organism evidence="2 3">
    <name type="scientific">Xanthoceras sorbifolium</name>
    <dbReference type="NCBI Taxonomy" id="99658"/>
    <lineage>
        <taxon>Eukaryota</taxon>
        <taxon>Viridiplantae</taxon>
        <taxon>Streptophyta</taxon>
        <taxon>Embryophyta</taxon>
        <taxon>Tracheophyta</taxon>
        <taxon>Spermatophyta</taxon>
        <taxon>Magnoliopsida</taxon>
        <taxon>eudicotyledons</taxon>
        <taxon>Gunneridae</taxon>
        <taxon>Pentapetalae</taxon>
        <taxon>rosids</taxon>
        <taxon>malvids</taxon>
        <taxon>Sapindales</taxon>
        <taxon>Sapindaceae</taxon>
        <taxon>Xanthoceroideae</taxon>
        <taxon>Xanthoceras</taxon>
    </lineage>
</organism>
<comment type="caution">
    <text evidence="2">The sequence shown here is derived from an EMBL/GenBank/DDBJ whole genome shotgun (WGS) entry which is preliminary data.</text>
</comment>
<gene>
    <name evidence="2" type="ORF">JRO89_XS01G0381200</name>
</gene>
<dbReference type="InterPro" id="IPR008889">
    <property type="entry name" value="VQ"/>
</dbReference>
<evidence type="ECO:0000259" key="1">
    <source>
        <dbReference type="Pfam" id="PF05678"/>
    </source>
</evidence>